<dbReference type="GO" id="GO:0005886">
    <property type="term" value="C:plasma membrane"/>
    <property type="evidence" value="ECO:0007669"/>
    <property type="project" value="UniProtKB-SubCell"/>
</dbReference>
<dbReference type="InterPro" id="IPR020781">
    <property type="entry name" value="ATPase_OSCP/d_CS"/>
</dbReference>
<organism evidence="9">
    <name type="scientific">uncultured Sphingopyxis sp</name>
    <dbReference type="NCBI Taxonomy" id="310581"/>
    <lineage>
        <taxon>Bacteria</taxon>
        <taxon>Pseudomonadati</taxon>
        <taxon>Pseudomonadota</taxon>
        <taxon>Alphaproteobacteria</taxon>
        <taxon>Sphingomonadales</taxon>
        <taxon>Sphingomonadaceae</taxon>
        <taxon>Sphingopyxis</taxon>
        <taxon>environmental samples</taxon>
    </lineage>
</organism>
<dbReference type="EMBL" id="LT598653">
    <property type="protein sequence ID" value="SBV31187.1"/>
    <property type="molecule type" value="Genomic_DNA"/>
</dbReference>
<dbReference type="Pfam" id="PF00213">
    <property type="entry name" value="OSCP"/>
    <property type="match status" value="1"/>
</dbReference>
<dbReference type="RefSeq" id="WP_295322417.1">
    <property type="nucleotide sequence ID" value="NZ_LT598653.1"/>
</dbReference>
<evidence type="ECO:0000256" key="1">
    <source>
        <dbReference type="ARBA" id="ARBA00004370"/>
    </source>
</evidence>
<dbReference type="Gene3D" id="1.10.520.20">
    <property type="entry name" value="N-terminal domain of the delta subunit of the F1F0-ATP synthase"/>
    <property type="match status" value="1"/>
</dbReference>
<keyword evidence="6 8" id="KW-0139">CF(1)</keyword>
<evidence type="ECO:0000256" key="8">
    <source>
        <dbReference type="HAMAP-Rule" id="MF_01416"/>
    </source>
</evidence>
<comment type="similarity">
    <text evidence="8">Belongs to the ATPase delta chain family.</text>
</comment>
<comment type="subcellular location">
    <subcellularLocation>
        <location evidence="8">Cell membrane</location>
        <topology evidence="8">Peripheral membrane protein</topology>
    </subcellularLocation>
    <subcellularLocation>
        <location evidence="1">Membrane</location>
    </subcellularLocation>
</comment>
<keyword evidence="2 8" id="KW-0813">Transport</keyword>
<dbReference type="KEGG" id="sphu:SPPYR_0067"/>
<dbReference type="PRINTS" id="PR00125">
    <property type="entry name" value="ATPASEDELTA"/>
</dbReference>
<keyword evidence="7 8" id="KW-0066">ATP synthesis</keyword>
<protein>
    <recommendedName>
        <fullName evidence="8">ATP synthase subunit delta</fullName>
    </recommendedName>
    <alternativeName>
        <fullName evidence="8">ATP synthase F(1) sector subunit delta</fullName>
    </alternativeName>
    <alternativeName>
        <fullName evidence="8">F-type ATPase subunit delta</fullName>
        <shortName evidence="8">F-ATPase subunit delta</shortName>
    </alternativeName>
</protein>
<dbReference type="NCBIfam" id="TIGR01145">
    <property type="entry name" value="ATP_synt_delta"/>
    <property type="match status" value="1"/>
</dbReference>
<comment type="function">
    <text evidence="8">This protein is part of the stalk that links CF(0) to CF(1). It either transmits conformational changes from CF(0) to CF(1) or is implicated in proton conduction.</text>
</comment>
<sequence>MENSGGIQGNITAGLAGRYASALFDLARESNAIDAVQKSLGTLKAGLADSTDLSALIASPVVGRADAANAIAAVAKALKLDSLTAKFLGVLAENRRLADLPGMIGAFDAIVADHRGEVTAKVTSAHPLTAAQLKELTANLKSRVGRDVTVAATVDPAILGGLVVQLGSQLIDGSIRTRLNSFAQAMKG</sequence>
<keyword evidence="4 8" id="KW-0406">Ion transport</keyword>
<keyword evidence="8" id="KW-1003">Cell membrane</keyword>
<proteinExistence type="inferred from homology"/>
<dbReference type="HAMAP" id="MF_01416">
    <property type="entry name" value="ATP_synth_delta_bact"/>
    <property type="match status" value="1"/>
</dbReference>
<dbReference type="InterPro" id="IPR000711">
    <property type="entry name" value="ATPase_OSCP/dsu"/>
</dbReference>
<gene>
    <name evidence="8 9" type="primary">atpH</name>
    <name evidence="9" type="ORF">SPPYR_0067</name>
</gene>
<evidence type="ECO:0000256" key="6">
    <source>
        <dbReference type="ARBA" id="ARBA00023196"/>
    </source>
</evidence>
<evidence type="ECO:0000256" key="4">
    <source>
        <dbReference type="ARBA" id="ARBA00023065"/>
    </source>
</evidence>
<dbReference type="AlphaFoldDB" id="A0A1Y5PUJ9"/>
<reference evidence="9" key="1">
    <citation type="submission" date="2016-03" db="EMBL/GenBank/DDBJ databases">
        <authorList>
            <person name="Ploux O."/>
        </authorList>
    </citation>
    <scope>NUCLEOTIDE SEQUENCE</scope>
    <source>
        <strain evidence="9">UC10</strain>
    </source>
</reference>
<dbReference type="NCBIfam" id="NF004402">
    <property type="entry name" value="PRK05758.2-2"/>
    <property type="match status" value="1"/>
</dbReference>
<keyword evidence="5 8" id="KW-0472">Membrane</keyword>
<evidence type="ECO:0000256" key="3">
    <source>
        <dbReference type="ARBA" id="ARBA00022781"/>
    </source>
</evidence>
<evidence type="ECO:0000256" key="5">
    <source>
        <dbReference type="ARBA" id="ARBA00023136"/>
    </source>
</evidence>
<comment type="function">
    <text evidence="8">F(1)F(0) ATP synthase produces ATP from ADP in the presence of a proton or sodium gradient. F-type ATPases consist of two structural domains, F(1) containing the extramembraneous catalytic core and F(0) containing the membrane proton channel, linked together by a central stalk and a peripheral stalk. During catalysis, ATP synthesis in the catalytic domain of F(1) is coupled via a rotary mechanism of the central stalk subunits to proton translocation.</text>
</comment>
<dbReference type="SUPFAM" id="SSF47928">
    <property type="entry name" value="N-terminal domain of the delta subunit of the F1F0-ATP synthase"/>
    <property type="match status" value="1"/>
</dbReference>
<dbReference type="GO" id="GO:0045259">
    <property type="term" value="C:proton-transporting ATP synthase complex"/>
    <property type="evidence" value="ECO:0007669"/>
    <property type="project" value="UniProtKB-KW"/>
</dbReference>
<name>A0A1Y5PUJ9_9SPHN</name>
<evidence type="ECO:0000313" key="9">
    <source>
        <dbReference type="EMBL" id="SBV31187.1"/>
    </source>
</evidence>
<dbReference type="PROSITE" id="PS00389">
    <property type="entry name" value="ATPASE_DELTA"/>
    <property type="match status" value="1"/>
</dbReference>
<accession>A0A1Y5PUJ9</accession>
<dbReference type="InterPro" id="IPR026015">
    <property type="entry name" value="ATP_synth_OSCP/delta_N_sf"/>
</dbReference>
<evidence type="ECO:0000256" key="7">
    <source>
        <dbReference type="ARBA" id="ARBA00023310"/>
    </source>
</evidence>
<dbReference type="GO" id="GO:0046933">
    <property type="term" value="F:proton-transporting ATP synthase activity, rotational mechanism"/>
    <property type="evidence" value="ECO:0007669"/>
    <property type="project" value="UniProtKB-UniRule"/>
</dbReference>
<dbReference type="NCBIfam" id="NF004406">
    <property type="entry name" value="PRK05758.3-2"/>
    <property type="match status" value="1"/>
</dbReference>
<dbReference type="PANTHER" id="PTHR11910">
    <property type="entry name" value="ATP SYNTHASE DELTA CHAIN"/>
    <property type="match status" value="1"/>
</dbReference>
<evidence type="ECO:0000256" key="2">
    <source>
        <dbReference type="ARBA" id="ARBA00022448"/>
    </source>
</evidence>
<keyword evidence="3 8" id="KW-0375">Hydrogen ion transport</keyword>